<accession>A0A428KCC4</accession>
<protein>
    <recommendedName>
        <fullName evidence="3">STAS/SEC14 domain-containing protein</fullName>
    </recommendedName>
</protein>
<dbReference type="AlphaFoldDB" id="A0A428KCC4"/>
<organism evidence="1 2">
    <name type="scientific">Hymenobacter rigui</name>
    <dbReference type="NCBI Taxonomy" id="334424"/>
    <lineage>
        <taxon>Bacteria</taxon>
        <taxon>Pseudomonadati</taxon>
        <taxon>Bacteroidota</taxon>
        <taxon>Cytophagia</taxon>
        <taxon>Cytophagales</taxon>
        <taxon>Hymenobacteraceae</taxon>
        <taxon>Hymenobacter</taxon>
    </lineage>
</organism>
<reference evidence="1 2" key="1">
    <citation type="submission" date="2018-12" db="EMBL/GenBank/DDBJ databases">
        <authorList>
            <person name="Feng G."/>
            <person name="Zhu H."/>
        </authorList>
    </citation>
    <scope>NUCLEOTIDE SEQUENCE [LARGE SCALE GENOMIC DNA]</scope>
    <source>
        <strain evidence="1 2">KCTC 12533</strain>
    </source>
</reference>
<evidence type="ECO:0000313" key="2">
    <source>
        <dbReference type="Proteomes" id="UP000273500"/>
    </source>
</evidence>
<evidence type="ECO:0008006" key="3">
    <source>
        <dbReference type="Google" id="ProtNLM"/>
    </source>
</evidence>
<keyword evidence="2" id="KW-1185">Reference proteome</keyword>
<dbReference type="RefSeq" id="WP_125424095.1">
    <property type="nucleotide sequence ID" value="NZ_RWIT01000018.1"/>
</dbReference>
<name>A0A428KCC4_9BACT</name>
<sequence>MNSIFPLPIYYENGAGRILENYSGFAVLKYHATPRPEQSLAQLLHATGQLLLARSWSRLLVDQQLMQPFSPEEERWILKEWFLHKVQRPASLYIAIVPPLNARTGSRVQQVVSQADPGSHYYFFQTVQEADVFLKSLSQSAG</sequence>
<comment type="caution">
    <text evidence="1">The sequence shown here is derived from an EMBL/GenBank/DDBJ whole genome shotgun (WGS) entry which is preliminary data.</text>
</comment>
<proteinExistence type="predicted"/>
<gene>
    <name evidence="1" type="ORF">EI291_20175</name>
</gene>
<dbReference type="Proteomes" id="UP000273500">
    <property type="component" value="Unassembled WGS sequence"/>
</dbReference>
<dbReference type="EMBL" id="RWIT01000018">
    <property type="protein sequence ID" value="RSK44073.1"/>
    <property type="molecule type" value="Genomic_DNA"/>
</dbReference>
<evidence type="ECO:0000313" key="1">
    <source>
        <dbReference type="EMBL" id="RSK44073.1"/>
    </source>
</evidence>